<protein>
    <submittedName>
        <fullName evidence="1">Uncharacterized protein</fullName>
    </submittedName>
</protein>
<keyword evidence="2" id="KW-1185">Reference proteome</keyword>
<reference evidence="1 2" key="1">
    <citation type="submission" date="2021-06" db="EMBL/GenBank/DDBJ databases">
        <title>Actinomycetes sequencing.</title>
        <authorList>
            <person name="Shan Q."/>
        </authorList>
    </citation>
    <scope>NUCLEOTIDE SEQUENCE [LARGE SCALE GENOMIC DNA]</scope>
    <source>
        <strain evidence="1 2">NEAU-G5</strain>
    </source>
</reference>
<proteinExistence type="predicted"/>
<organism evidence="1 2">
    <name type="scientific">Nocardia albiluteola</name>
    <dbReference type="NCBI Taxonomy" id="2842303"/>
    <lineage>
        <taxon>Bacteria</taxon>
        <taxon>Bacillati</taxon>
        <taxon>Actinomycetota</taxon>
        <taxon>Actinomycetes</taxon>
        <taxon>Mycobacteriales</taxon>
        <taxon>Nocardiaceae</taxon>
        <taxon>Nocardia</taxon>
    </lineage>
</organism>
<gene>
    <name evidence="1" type="ORF">KO481_23355</name>
</gene>
<evidence type="ECO:0000313" key="1">
    <source>
        <dbReference type="EMBL" id="MBU3064457.1"/>
    </source>
</evidence>
<accession>A0ABS6B2C6</accession>
<dbReference type="RefSeq" id="WP_215919702.1">
    <property type="nucleotide sequence ID" value="NZ_JAHKNI010000008.1"/>
</dbReference>
<dbReference type="Proteomes" id="UP000733379">
    <property type="component" value="Unassembled WGS sequence"/>
</dbReference>
<evidence type="ECO:0000313" key="2">
    <source>
        <dbReference type="Proteomes" id="UP000733379"/>
    </source>
</evidence>
<comment type="caution">
    <text evidence="1">The sequence shown here is derived from an EMBL/GenBank/DDBJ whole genome shotgun (WGS) entry which is preliminary data.</text>
</comment>
<dbReference type="EMBL" id="JAHKNI010000008">
    <property type="protein sequence ID" value="MBU3064457.1"/>
    <property type="molecule type" value="Genomic_DNA"/>
</dbReference>
<sequence length="109" mass="11784">MSLENDKFNSTPLPISEFFDTHLNAVRATNLCHASETDAEGDTRILAREVLHENGGGHLVVSVLVADNDRMGRPGWRSLDMTVGVSRQCGRSGRIAAELVKVQATAVVP</sequence>
<name>A0ABS6B2C6_9NOCA</name>